<proteinExistence type="predicted"/>
<dbReference type="EMBL" id="CP029289">
    <property type="protein sequence ID" value="AWR93555.1"/>
    <property type="molecule type" value="Genomic_DNA"/>
</dbReference>
<protein>
    <submittedName>
        <fullName evidence="1">Uncharacterized protein</fullName>
    </submittedName>
</protein>
<sequence length="262" mass="30696">MTVTEGYFIKYKDVIWSVKGCFHPDGYAIAVPRYYKNKKIKRMKESMDIVQQKFPYLLKYYDEIGFRVPAVPLDESIILDPFSFNPYGVLRDFSLFFRNVGITGSYLYEGDGNDIDLLSFDENNYKILRLLRQQGITSPLESINSEEVEGLDSRDFLNLKKFRVLEGFFKGIPYTFKIVRCEDFGKVMKMEEFSGTLEIKNAIKPYSIPVKYYTDNFVLTSFRTRYTELEEGKKIFVKGKVLRRDIFNDLDLDIAEEVKILS</sequence>
<evidence type="ECO:0000313" key="2">
    <source>
        <dbReference type="Proteomes" id="UP000248044"/>
    </source>
</evidence>
<name>A0A2U9IC06_9CREN</name>
<keyword evidence="2" id="KW-1185">Reference proteome</keyword>
<gene>
    <name evidence="1" type="ORF">DFR85_01940</name>
</gene>
<dbReference type="Proteomes" id="UP000248044">
    <property type="component" value="Chromosome"/>
</dbReference>
<dbReference type="KEGG" id="abri:DFR85_01940"/>
<organism evidence="1 2">
    <name type="scientific">Acidianus brierleyi</name>
    <dbReference type="NCBI Taxonomy" id="41673"/>
    <lineage>
        <taxon>Archaea</taxon>
        <taxon>Thermoproteota</taxon>
        <taxon>Thermoprotei</taxon>
        <taxon>Sulfolobales</taxon>
        <taxon>Sulfolobaceae</taxon>
        <taxon>Acidianus</taxon>
    </lineage>
</organism>
<accession>A0A2U9IC06</accession>
<dbReference type="AlphaFoldDB" id="A0A2U9IC06"/>
<dbReference type="OrthoDB" id="34551at2157"/>
<evidence type="ECO:0000313" key="1">
    <source>
        <dbReference type="EMBL" id="AWR93555.1"/>
    </source>
</evidence>
<reference evidence="1 2" key="1">
    <citation type="submission" date="2018-05" db="EMBL/GenBank/DDBJ databases">
        <title>Complete Genome Sequences of Extremely Thermoacidophilic, Metal-Mobilizing Type-Strain Members of the Archaeal Family Sulfolobaceae: Acidianus brierleyi DSM-1651T, Acidianus sulfidivorans DSM-18786T, Metallosphaera hakonensis DSM-7519T, and Metallosphaera prunae DSM-10039T.</title>
        <authorList>
            <person name="Counts J.A."/>
            <person name="Kelly R.M."/>
        </authorList>
    </citation>
    <scope>NUCLEOTIDE SEQUENCE [LARGE SCALE GENOMIC DNA]</scope>
    <source>
        <strain evidence="1 2">DSM 1651</strain>
    </source>
</reference>